<evidence type="ECO:0000313" key="2">
    <source>
        <dbReference type="Proteomes" id="UP001432322"/>
    </source>
</evidence>
<protein>
    <recommendedName>
        <fullName evidence="3">Cleavage/polyadenylation specificity factor A subunit N-terminal domain-containing protein</fullName>
    </recommendedName>
</protein>
<gene>
    <name evidence="1" type="ORF">PFISCL1PPCAC_21183</name>
</gene>
<sequence>ISTIQGDVNFVDAASYRTPSLQLLPTKASDIVNSDITLFCPLWARHSSTRAEEGRVERSGGRTSWIDNLLGIYALTTEGQHVFRTFTGPEHKTVTTRVIASDIIGQSCLISSNGATIVAAFGERAIHLCGHYFDDNIEEEMYAPDLLTTIEPISQCHVRADHMFVWAGEQIALLSLLQVIHNGETRGVAVRHIELQEGEEMSAYGGFEVRGETESLVCLSIVGTSHGRIYRILLEDGALEETKYDDVQALLSSPTTLEYYYDEAMSKAFLESGERVVSASARPTEETAEITVLGEKGTLLRCSYSAEEGVKLLEEIFPDPAMSNLVYRNLVTVACEEGEECGPPLIVAVKADGKDARSSELVLLDSVTEGELFAVKIESSAETSKIGCSDTVWVHRSPGGGAEAVGLLTLHTARAGRKRANIDAIACFEGTLKRTEETQLVRKPELAHHVGTLYPTLAVDRAKTLSLHRRAGFHRVLLLQMKPVTMSQHG</sequence>
<dbReference type="Proteomes" id="UP001432322">
    <property type="component" value="Unassembled WGS sequence"/>
</dbReference>
<dbReference type="AlphaFoldDB" id="A0AAV5WG85"/>
<evidence type="ECO:0008006" key="3">
    <source>
        <dbReference type="Google" id="ProtNLM"/>
    </source>
</evidence>
<keyword evidence="2" id="KW-1185">Reference proteome</keyword>
<proteinExistence type="predicted"/>
<feature type="non-terminal residue" evidence="1">
    <location>
        <position position="1"/>
    </location>
</feature>
<organism evidence="1 2">
    <name type="scientific">Pristionchus fissidentatus</name>
    <dbReference type="NCBI Taxonomy" id="1538716"/>
    <lineage>
        <taxon>Eukaryota</taxon>
        <taxon>Metazoa</taxon>
        <taxon>Ecdysozoa</taxon>
        <taxon>Nematoda</taxon>
        <taxon>Chromadorea</taxon>
        <taxon>Rhabditida</taxon>
        <taxon>Rhabditina</taxon>
        <taxon>Diplogasteromorpha</taxon>
        <taxon>Diplogasteroidea</taxon>
        <taxon>Neodiplogasteridae</taxon>
        <taxon>Pristionchus</taxon>
    </lineage>
</organism>
<comment type="caution">
    <text evidence="1">The sequence shown here is derived from an EMBL/GenBank/DDBJ whole genome shotgun (WGS) entry which is preliminary data.</text>
</comment>
<reference evidence="1" key="1">
    <citation type="submission" date="2023-10" db="EMBL/GenBank/DDBJ databases">
        <title>Genome assembly of Pristionchus species.</title>
        <authorList>
            <person name="Yoshida K."/>
            <person name="Sommer R.J."/>
        </authorList>
    </citation>
    <scope>NUCLEOTIDE SEQUENCE</scope>
    <source>
        <strain evidence="1">RS5133</strain>
    </source>
</reference>
<accession>A0AAV5WG85</accession>
<name>A0AAV5WG85_9BILA</name>
<dbReference type="EMBL" id="BTSY01000005">
    <property type="protein sequence ID" value="GMT29886.1"/>
    <property type="molecule type" value="Genomic_DNA"/>
</dbReference>
<evidence type="ECO:0000313" key="1">
    <source>
        <dbReference type="EMBL" id="GMT29886.1"/>
    </source>
</evidence>